<dbReference type="EMBL" id="BJWL01000073">
    <property type="protein sequence ID" value="GFS29167.1"/>
    <property type="molecule type" value="Genomic_DNA"/>
</dbReference>
<proteinExistence type="predicted"/>
<dbReference type="OrthoDB" id="1724700at2759"/>
<dbReference type="AlphaFoldDB" id="A0A7J0D9L6"/>
<name>A0A7J0D9L6_9ERIC</name>
<organism evidence="1 2">
    <name type="scientific">Actinidia rufa</name>
    <dbReference type="NCBI Taxonomy" id="165716"/>
    <lineage>
        <taxon>Eukaryota</taxon>
        <taxon>Viridiplantae</taxon>
        <taxon>Streptophyta</taxon>
        <taxon>Embryophyta</taxon>
        <taxon>Tracheophyta</taxon>
        <taxon>Spermatophyta</taxon>
        <taxon>Magnoliopsida</taxon>
        <taxon>eudicotyledons</taxon>
        <taxon>Gunneridae</taxon>
        <taxon>Pentapetalae</taxon>
        <taxon>asterids</taxon>
        <taxon>Ericales</taxon>
        <taxon>Actinidiaceae</taxon>
        <taxon>Actinidia</taxon>
    </lineage>
</organism>
<gene>
    <name evidence="1" type="ORF">Acr_00g0005630</name>
</gene>
<accession>A0A7J0D9L6</accession>
<evidence type="ECO:0000313" key="2">
    <source>
        <dbReference type="Proteomes" id="UP000585474"/>
    </source>
</evidence>
<sequence length="197" mass="22514">MKDNILLLQELLRYVRWIMTCISTISYSLSYNGSLHGFFEGKRGLRPGDPLSLYLFVHCLEYLCRGLGELKNNMDFNFHPKCRGLNITHLAFADDLVLFSRGDITSVSLLMQSKSLWRLFWAENRFCQIKHFTVGIYSQDKEAIKGITGFSQGSFPFRYLGIPIADSRIFIAQISLLIDKISGYISAWVSADLSYAD</sequence>
<dbReference type="Proteomes" id="UP000585474">
    <property type="component" value="Unassembled WGS sequence"/>
</dbReference>
<reference evidence="2" key="1">
    <citation type="submission" date="2019-07" db="EMBL/GenBank/DDBJ databases">
        <title>De Novo Assembly of kiwifruit Actinidia rufa.</title>
        <authorList>
            <person name="Sugita-Konishi S."/>
            <person name="Sato K."/>
            <person name="Mori E."/>
            <person name="Abe Y."/>
            <person name="Kisaki G."/>
            <person name="Hamano K."/>
            <person name="Suezawa K."/>
            <person name="Otani M."/>
            <person name="Fukuda T."/>
            <person name="Manabe T."/>
            <person name="Gomi K."/>
            <person name="Tabuchi M."/>
            <person name="Akimitsu K."/>
            <person name="Kataoka I."/>
        </authorList>
    </citation>
    <scope>NUCLEOTIDE SEQUENCE [LARGE SCALE GENOMIC DNA]</scope>
    <source>
        <strain evidence="2">cv. Fuchu</strain>
    </source>
</reference>
<evidence type="ECO:0008006" key="3">
    <source>
        <dbReference type="Google" id="ProtNLM"/>
    </source>
</evidence>
<comment type="caution">
    <text evidence="1">The sequence shown here is derived from an EMBL/GenBank/DDBJ whole genome shotgun (WGS) entry which is preliminary data.</text>
</comment>
<evidence type="ECO:0000313" key="1">
    <source>
        <dbReference type="EMBL" id="GFS29167.1"/>
    </source>
</evidence>
<protein>
    <recommendedName>
        <fullName evidence="3">Reverse transcriptase domain-containing protein</fullName>
    </recommendedName>
</protein>
<keyword evidence="2" id="KW-1185">Reference proteome</keyword>
<dbReference type="PANTHER" id="PTHR33116">
    <property type="entry name" value="REVERSE TRANSCRIPTASE ZINC-BINDING DOMAIN-CONTAINING PROTEIN-RELATED-RELATED"/>
    <property type="match status" value="1"/>
</dbReference>
<dbReference type="PANTHER" id="PTHR33116:SF78">
    <property type="entry name" value="OS12G0587133 PROTEIN"/>
    <property type="match status" value="1"/>
</dbReference>